<protein>
    <submittedName>
        <fullName evidence="1">Uncharacterized protein</fullName>
    </submittedName>
</protein>
<keyword evidence="2" id="KW-1185">Reference proteome</keyword>
<name>A0ABY7GAQ7_MYAAR</name>
<proteinExistence type="predicted"/>
<sequence length="297" mass="33222">RFSASIFIRFDGARGVEGTAGSSDDVLVLSILSNSSSMKRRNSGGVAGESFLNKSQELVCVSVVFFSGVFGDEGVWVLACLIGSKTTSSRYQRKLGDDIFMEAIKIESKRCKGVQTPSRVQCHLYCNTIPRENALALGLHHNMVQEEMRKPLSFLDKVTDDKKSSKRKPARDIHAGITSQRIYFKRVFRLTGLERKWWKGFCQFLHPLGGSSWGCRDVRYLFVFGKLKNPDVDHRIHFLPIVRISRMVQAKVCSGWNIIGKIQGYARKGKPAANEIEMERRAIAACTCQGSAAHESP</sequence>
<accession>A0ABY7GAQ7</accession>
<organism evidence="1 2">
    <name type="scientific">Mya arenaria</name>
    <name type="common">Soft-shell clam</name>
    <dbReference type="NCBI Taxonomy" id="6604"/>
    <lineage>
        <taxon>Eukaryota</taxon>
        <taxon>Metazoa</taxon>
        <taxon>Spiralia</taxon>
        <taxon>Lophotrochozoa</taxon>
        <taxon>Mollusca</taxon>
        <taxon>Bivalvia</taxon>
        <taxon>Autobranchia</taxon>
        <taxon>Heteroconchia</taxon>
        <taxon>Euheterodonta</taxon>
        <taxon>Imparidentia</taxon>
        <taxon>Neoheterodontei</taxon>
        <taxon>Myida</taxon>
        <taxon>Myoidea</taxon>
        <taxon>Myidae</taxon>
        <taxon>Mya</taxon>
    </lineage>
</organism>
<reference evidence="1" key="1">
    <citation type="submission" date="2022-11" db="EMBL/GenBank/DDBJ databases">
        <title>Centuries of genome instability and evolution in soft-shell clam transmissible cancer (bioRxiv).</title>
        <authorList>
            <person name="Hart S.F.M."/>
            <person name="Yonemitsu M.A."/>
            <person name="Giersch R.M."/>
            <person name="Beal B.F."/>
            <person name="Arriagada G."/>
            <person name="Davis B.W."/>
            <person name="Ostrander E.A."/>
            <person name="Goff S.P."/>
            <person name="Metzger M.J."/>
        </authorList>
    </citation>
    <scope>NUCLEOTIDE SEQUENCE</scope>
    <source>
        <strain evidence="1">MELC-2E11</strain>
        <tissue evidence="1">Siphon/mantle</tissue>
    </source>
</reference>
<evidence type="ECO:0000313" key="2">
    <source>
        <dbReference type="Proteomes" id="UP001164746"/>
    </source>
</evidence>
<evidence type="ECO:0000313" key="1">
    <source>
        <dbReference type="EMBL" id="WAR30544.1"/>
    </source>
</evidence>
<dbReference type="Proteomes" id="UP001164746">
    <property type="component" value="Chromosome 17"/>
</dbReference>
<dbReference type="EMBL" id="CP111028">
    <property type="protein sequence ID" value="WAR30544.1"/>
    <property type="molecule type" value="Genomic_DNA"/>
</dbReference>
<feature type="non-terminal residue" evidence="1">
    <location>
        <position position="1"/>
    </location>
</feature>
<gene>
    <name evidence="1" type="ORF">MAR_033086</name>
</gene>